<dbReference type="PANTHER" id="PTHR31506">
    <property type="entry name" value="BES1/BZR1 HOMOLOG PROTEIN 3-RELATED"/>
    <property type="match status" value="1"/>
</dbReference>
<dbReference type="Gramene" id="FCD_00018336-RA">
    <property type="protein sequence ID" value="FCD_00018336-RA:cds"/>
    <property type="gene ID" value="FCD_00018336"/>
</dbReference>
<dbReference type="EMBL" id="BTGU01000002">
    <property type="protein sequence ID" value="GMN29653.1"/>
    <property type="molecule type" value="Genomic_DNA"/>
</dbReference>
<evidence type="ECO:0000256" key="5">
    <source>
        <dbReference type="RuleBase" id="RU369040"/>
    </source>
</evidence>
<gene>
    <name evidence="8" type="ORF">TIFTF001_002518</name>
</gene>
<feature type="region of interest" description="Disordered" evidence="6">
    <location>
        <begin position="155"/>
        <end position="178"/>
    </location>
</feature>
<dbReference type="InterPro" id="IPR008540">
    <property type="entry name" value="BES1_N"/>
</dbReference>
<accession>A0AA87ZN33</accession>
<feature type="compositionally biased region" description="Low complexity" evidence="6">
    <location>
        <begin position="98"/>
        <end position="126"/>
    </location>
</feature>
<dbReference type="AlphaFoldDB" id="A0AA87ZN33"/>
<evidence type="ECO:0000256" key="3">
    <source>
        <dbReference type="ARBA" id="ARBA00023125"/>
    </source>
</evidence>
<dbReference type="PANTHER" id="PTHR31506:SF15">
    <property type="entry name" value="BES1_BZR1 HOMOLOG PROTEIN 2"/>
    <property type="match status" value="1"/>
</dbReference>
<evidence type="ECO:0000256" key="2">
    <source>
        <dbReference type="ARBA" id="ARBA00023015"/>
    </source>
</evidence>
<evidence type="ECO:0000256" key="1">
    <source>
        <dbReference type="ARBA" id="ARBA00005909"/>
    </source>
</evidence>
<keyword evidence="2 5" id="KW-0805">Transcription regulation</keyword>
<organism evidence="8 9">
    <name type="scientific">Ficus carica</name>
    <name type="common">Common fig</name>
    <dbReference type="NCBI Taxonomy" id="3494"/>
    <lineage>
        <taxon>Eukaryota</taxon>
        <taxon>Viridiplantae</taxon>
        <taxon>Streptophyta</taxon>
        <taxon>Embryophyta</taxon>
        <taxon>Tracheophyta</taxon>
        <taxon>Spermatophyta</taxon>
        <taxon>Magnoliopsida</taxon>
        <taxon>eudicotyledons</taxon>
        <taxon>Gunneridae</taxon>
        <taxon>Pentapetalae</taxon>
        <taxon>rosids</taxon>
        <taxon>fabids</taxon>
        <taxon>Rosales</taxon>
        <taxon>Moraceae</taxon>
        <taxon>Ficeae</taxon>
        <taxon>Ficus</taxon>
    </lineage>
</organism>
<keyword evidence="3 5" id="KW-0238">DNA-binding</keyword>
<comment type="similarity">
    <text evidence="1 5">Belongs to the BZR/LAT61 family.</text>
</comment>
<comment type="function">
    <text evidence="5">Functions in brassinosteroid signaling. May function as transcriptional repressor.</text>
</comment>
<dbReference type="InterPro" id="IPR033264">
    <property type="entry name" value="BZR"/>
</dbReference>
<dbReference type="GO" id="GO:0003700">
    <property type="term" value="F:DNA-binding transcription factor activity"/>
    <property type="evidence" value="ECO:0007669"/>
    <property type="project" value="UniProtKB-UniRule"/>
</dbReference>
<comment type="caution">
    <text evidence="8">The sequence shown here is derived from an EMBL/GenBank/DDBJ whole genome shotgun (WGS) entry which is preliminary data.</text>
</comment>
<dbReference type="GO" id="GO:0009742">
    <property type="term" value="P:brassinosteroid mediated signaling pathway"/>
    <property type="evidence" value="ECO:0007669"/>
    <property type="project" value="UniProtKB-UniRule"/>
</dbReference>
<comment type="subcellular location">
    <subcellularLocation>
        <location evidence="5">Nucleus</location>
    </subcellularLocation>
</comment>
<evidence type="ECO:0000259" key="7">
    <source>
        <dbReference type="Pfam" id="PF05687"/>
    </source>
</evidence>
<protein>
    <recommendedName>
        <fullName evidence="5">Protein BZR1 homolog</fullName>
    </recommendedName>
    <alternativeName>
        <fullName evidence="5">Protein BRASSINAZOLE-RESISTANT 1 homolog</fullName>
    </alternativeName>
</protein>
<name>A0AA87ZN33_FICCA</name>
<evidence type="ECO:0000313" key="9">
    <source>
        <dbReference type="Proteomes" id="UP001187192"/>
    </source>
</evidence>
<dbReference type="Proteomes" id="UP001187192">
    <property type="component" value="Unassembled WGS sequence"/>
</dbReference>
<dbReference type="GO" id="GO:0006351">
    <property type="term" value="P:DNA-templated transcription"/>
    <property type="evidence" value="ECO:0007669"/>
    <property type="project" value="InterPro"/>
</dbReference>
<evidence type="ECO:0000256" key="4">
    <source>
        <dbReference type="ARBA" id="ARBA00023163"/>
    </source>
</evidence>
<feature type="domain" description="BES1/BZR1 plant transcription factor N-terminal" evidence="7">
    <location>
        <begin position="7"/>
        <end position="131"/>
    </location>
</feature>
<reference evidence="8" key="1">
    <citation type="submission" date="2023-07" db="EMBL/GenBank/DDBJ databases">
        <title>draft genome sequence of fig (Ficus carica).</title>
        <authorList>
            <person name="Takahashi T."/>
            <person name="Nishimura K."/>
        </authorList>
    </citation>
    <scope>NUCLEOTIDE SEQUENCE</scope>
</reference>
<feature type="region of interest" description="Disordered" evidence="6">
    <location>
        <begin position="98"/>
        <end position="128"/>
    </location>
</feature>
<evidence type="ECO:0000256" key="6">
    <source>
        <dbReference type="SAM" id="MobiDB-lite"/>
    </source>
</evidence>
<keyword evidence="5" id="KW-1070">Brassinosteroid signaling pathway</keyword>
<keyword evidence="9" id="KW-1185">Reference proteome</keyword>
<proteinExistence type="inferred from homology"/>
<dbReference type="Pfam" id="PF05687">
    <property type="entry name" value="BES1_N"/>
    <property type="match status" value="1"/>
</dbReference>
<dbReference type="GO" id="GO:0003677">
    <property type="term" value="F:DNA binding"/>
    <property type="evidence" value="ECO:0007669"/>
    <property type="project" value="UniProtKB-UniRule"/>
</dbReference>
<dbReference type="GO" id="GO:0005634">
    <property type="term" value="C:nucleus"/>
    <property type="evidence" value="ECO:0007669"/>
    <property type="project" value="UniProtKB-SubCell"/>
</dbReference>
<feature type="region of interest" description="Disordered" evidence="6">
    <location>
        <begin position="1"/>
        <end position="25"/>
    </location>
</feature>
<sequence>MTGGGASSGRLPTWKERENNKRRERRRRAIAAKIYTGLRAQGNYKLPKHCDNNEVLKALCAEAGWVVEEDGTTYRKGCKPSLGEIGVASTNISACSSIQPSPQSSSFPSPVPSYHASPSSSSFPSPTRFNGNPSSYLLPFLRNIASIPTNLPPLRISNSAPVTPPLSSPTSRGSKPKPDWELLSNGSLNALRHPLFAISAPSSPTRRHHLTPATIPECDESDASTVDSGRWVSFQTGTTSVAPPSPTFNLMKPVAQQIALQDAVGGHGRIGWGPPTERARASEFEFENGRVKPWEGEKIHDIAVDDLELTLGSGKNRD</sequence>
<keyword evidence="4 5" id="KW-0804">Transcription</keyword>
<evidence type="ECO:0000313" key="8">
    <source>
        <dbReference type="EMBL" id="GMN29653.1"/>
    </source>
</evidence>